<evidence type="ECO:0000256" key="2">
    <source>
        <dbReference type="ARBA" id="ARBA00006375"/>
    </source>
</evidence>
<evidence type="ECO:0000256" key="4">
    <source>
        <dbReference type="ARBA" id="ARBA00022692"/>
    </source>
</evidence>
<feature type="transmembrane region" description="Helical" evidence="10">
    <location>
        <begin position="245"/>
        <end position="266"/>
    </location>
</feature>
<evidence type="ECO:0000256" key="1">
    <source>
        <dbReference type="ARBA" id="ARBA00004225"/>
    </source>
</evidence>
<dbReference type="Proteomes" id="UP000198372">
    <property type="component" value="Unassembled WGS sequence"/>
</dbReference>
<keyword evidence="7" id="KW-0496">Mitochondrion</keyword>
<comment type="similarity">
    <text evidence="2">Belongs to the mitochondrial carrier (TC 2.A.29) family.</text>
</comment>
<dbReference type="GO" id="GO:1990575">
    <property type="term" value="P:mitochondrial L-ornithine transmembrane transport"/>
    <property type="evidence" value="ECO:0007669"/>
    <property type="project" value="TreeGrafter"/>
</dbReference>
<keyword evidence="4 10" id="KW-0812">Transmembrane</keyword>
<dbReference type="GO" id="GO:0031966">
    <property type="term" value="C:mitochondrial membrane"/>
    <property type="evidence" value="ECO:0007669"/>
    <property type="project" value="UniProtKB-SubCell"/>
</dbReference>
<dbReference type="SUPFAM" id="SSF103506">
    <property type="entry name" value="Mitochondrial carrier"/>
    <property type="match status" value="1"/>
</dbReference>
<feature type="compositionally biased region" description="Low complexity" evidence="9">
    <location>
        <begin position="481"/>
        <end position="492"/>
    </location>
</feature>
<keyword evidence="12" id="KW-1185">Reference proteome</keyword>
<sequence length="566" mass="62027">MSEVIAEVLENAITDTTTQSQDALVIAPQSSPAETSTTTSSTTKPGSSSSVFAACTRALFLSLAFLFKRPIRLFRPVKISTWTGLQAIAYEHGHYKVTLAFVRSLIRKQGWSFIPRHLVPPVLVNGVIGLTLFGVYTSSESYLNSHLPPHILSHPSAQVLIPFISGTLAGASQSIISAPLDNARLLLLRRQTHLRLYGHRNPRENSGRPSSNPFVSWWPLLRDAVFLNTGSAEMLSNAQKVRRGYTLWVLTLTKDGLGFGAFFATFEVGRSVSRKIALAWDGIEEGEQVEENNWDEERNEPLTTLPSSDFAVRPLKKKRRSATSLILQSLGILTAGGVAGLCFALVARPFDRMRMVIFEGRFKALQREERMKEMVRRRQNGTAAEGAKAHPGDPKLSHGIKQEHVRSLRTRGRSRLNPLSANASIARPYKPQPTSSSPLPNPFPNPSSKLHPQPPPSNPSAFHLVSQAARQTGPMNFFFGSTASLRSSSTRTNGPNPRPSSTSLHSGMKGRQFGPTRLSARAKEAKAKMVQGANKGLLARGTKVLPYVPAYSVAFFAYALMSGDLR</sequence>
<evidence type="ECO:0000256" key="9">
    <source>
        <dbReference type="SAM" id="MobiDB-lite"/>
    </source>
</evidence>
<evidence type="ECO:0000256" key="5">
    <source>
        <dbReference type="ARBA" id="ARBA00022737"/>
    </source>
</evidence>
<dbReference type="InterPro" id="IPR050567">
    <property type="entry name" value="Mitochondrial_Carrier"/>
</dbReference>
<comment type="subcellular location">
    <subcellularLocation>
        <location evidence="1">Mitochondrion membrane</location>
        <topology evidence="1">Multi-pass membrane protein</topology>
    </subcellularLocation>
</comment>
<name>A0A238FE38_9BASI</name>
<keyword evidence="3" id="KW-0813">Transport</keyword>
<dbReference type="EMBL" id="FMSP01000005">
    <property type="protein sequence ID" value="SCV70273.1"/>
    <property type="molecule type" value="Genomic_DNA"/>
</dbReference>
<evidence type="ECO:0000256" key="6">
    <source>
        <dbReference type="ARBA" id="ARBA00022989"/>
    </source>
</evidence>
<dbReference type="GO" id="GO:0000064">
    <property type="term" value="F:L-ornithine transmembrane transporter activity"/>
    <property type="evidence" value="ECO:0007669"/>
    <property type="project" value="TreeGrafter"/>
</dbReference>
<dbReference type="AlphaFoldDB" id="A0A238FE38"/>
<dbReference type="PANTHER" id="PTHR45624:SF52">
    <property type="entry name" value="MITOCHONDRIAL CARRIER"/>
    <property type="match status" value="1"/>
</dbReference>
<evidence type="ECO:0000256" key="10">
    <source>
        <dbReference type="SAM" id="Phobius"/>
    </source>
</evidence>
<feature type="compositionally biased region" description="Polar residues" evidence="9">
    <location>
        <begin position="493"/>
        <end position="505"/>
    </location>
</feature>
<keyword evidence="8 10" id="KW-0472">Membrane</keyword>
<feature type="region of interest" description="Disordered" evidence="9">
    <location>
        <begin position="475"/>
        <end position="512"/>
    </location>
</feature>
<feature type="region of interest" description="Disordered" evidence="9">
    <location>
        <begin position="373"/>
        <end position="461"/>
    </location>
</feature>
<dbReference type="STRING" id="269621.A0A238FE38"/>
<dbReference type="OrthoDB" id="3364892at2759"/>
<evidence type="ECO:0000256" key="3">
    <source>
        <dbReference type="ARBA" id="ARBA00022448"/>
    </source>
</evidence>
<accession>A0A238FE38</accession>
<dbReference type="InterPro" id="IPR023395">
    <property type="entry name" value="MCP_dom_sf"/>
</dbReference>
<reference evidence="12" key="1">
    <citation type="submission" date="2016-09" db="EMBL/GenBank/DDBJ databases">
        <authorList>
            <person name="Jeantristanb JTB J.-T."/>
            <person name="Ricardo R."/>
        </authorList>
    </citation>
    <scope>NUCLEOTIDE SEQUENCE [LARGE SCALE GENOMIC DNA]</scope>
</reference>
<feature type="transmembrane region" description="Helical" evidence="10">
    <location>
        <begin position="325"/>
        <end position="347"/>
    </location>
</feature>
<keyword evidence="5" id="KW-0677">Repeat</keyword>
<dbReference type="Gene3D" id="1.50.40.10">
    <property type="entry name" value="Mitochondrial carrier domain"/>
    <property type="match status" value="1"/>
</dbReference>
<keyword evidence="6 10" id="KW-1133">Transmembrane helix</keyword>
<feature type="compositionally biased region" description="Low complexity" evidence="9">
    <location>
        <begin position="30"/>
        <end position="49"/>
    </location>
</feature>
<organism evidence="11 12">
    <name type="scientific">Microbotryum intermedium</name>
    <dbReference type="NCBI Taxonomy" id="269621"/>
    <lineage>
        <taxon>Eukaryota</taxon>
        <taxon>Fungi</taxon>
        <taxon>Dikarya</taxon>
        <taxon>Basidiomycota</taxon>
        <taxon>Pucciniomycotina</taxon>
        <taxon>Microbotryomycetes</taxon>
        <taxon>Microbotryales</taxon>
        <taxon>Microbotryaceae</taxon>
        <taxon>Microbotryum</taxon>
    </lineage>
</organism>
<protein>
    <submittedName>
        <fullName evidence="11">BQ2448_1667 protein</fullName>
    </submittedName>
</protein>
<dbReference type="PANTHER" id="PTHR45624">
    <property type="entry name" value="MITOCHONDRIAL BASIC AMINO ACIDS TRANSPORTER-RELATED"/>
    <property type="match status" value="1"/>
</dbReference>
<evidence type="ECO:0000313" key="12">
    <source>
        <dbReference type="Proteomes" id="UP000198372"/>
    </source>
</evidence>
<evidence type="ECO:0000256" key="8">
    <source>
        <dbReference type="ARBA" id="ARBA00023136"/>
    </source>
</evidence>
<feature type="compositionally biased region" description="Basic and acidic residues" evidence="9">
    <location>
        <begin position="387"/>
        <end position="406"/>
    </location>
</feature>
<evidence type="ECO:0000256" key="7">
    <source>
        <dbReference type="ARBA" id="ARBA00023128"/>
    </source>
</evidence>
<feature type="region of interest" description="Disordered" evidence="9">
    <location>
        <begin position="28"/>
        <end position="49"/>
    </location>
</feature>
<proteinExistence type="inferred from homology"/>
<evidence type="ECO:0000313" key="11">
    <source>
        <dbReference type="EMBL" id="SCV70273.1"/>
    </source>
</evidence>
<gene>
    <name evidence="11" type="ORF">BQ2448_1667</name>
</gene>